<name>L8HA57_ACACF</name>
<dbReference type="Proteomes" id="UP000011083">
    <property type="component" value="Unassembled WGS sequence"/>
</dbReference>
<reference evidence="2 3" key="1">
    <citation type="journal article" date="2013" name="Genome Biol.">
        <title>Genome of Acanthamoeba castellanii highlights extensive lateral gene transfer and early evolution of tyrosine kinase signaling.</title>
        <authorList>
            <person name="Clarke M."/>
            <person name="Lohan A.J."/>
            <person name="Liu B."/>
            <person name="Lagkouvardos I."/>
            <person name="Roy S."/>
            <person name="Zafar N."/>
            <person name="Bertelli C."/>
            <person name="Schilde C."/>
            <person name="Kianianmomeni A."/>
            <person name="Burglin T.R."/>
            <person name="Frech C."/>
            <person name="Turcotte B."/>
            <person name="Kopec K.O."/>
            <person name="Synnott J.M."/>
            <person name="Choo C."/>
            <person name="Paponov I."/>
            <person name="Finkler A."/>
            <person name="Soon Heng Tan C."/>
            <person name="Hutchins A.P."/>
            <person name="Weinmeier T."/>
            <person name="Rattei T."/>
            <person name="Chu J.S."/>
            <person name="Gimenez G."/>
            <person name="Irimia M."/>
            <person name="Rigden D.J."/>
            <person name="Fitzpatrick D.A."/>
            <person name="Lorenzo-Morales J."/>
            <person name="Bateman A."/>
            <person name="Chiu C.H."/>
            <person name="Tang P."/>
            <person name="Hegemann P."/>
            <person name="Fromm H."/>
            <person name="Raoult D."/>
            <person name="Greub G."/>
            <person name="Miranda-Saavedra D."/>
            <person name="Chen N."/>
            <person name="Nash P."/>
            <person name="Ginger M.L."/>
            <person name="Horn M."/>
            <person name="Schaap P."/>
            <person name="Caler L."/>
            <person name="Loftus B."/>
        </authorList>
    </citation>
    <scope>NUCLEOTIDE SEQUENCE [LARGE SCALE GENOMIC DNA]</scope>
    <source>
        <strain evidence="2 3">Neff</strain>
    </source>
</reference>
<dbReference type="KEGG" id="acan:ACA1_158930"/>
<proteinExistence type="predicted"/>
<keyword evidence="3" id="KW-1185">Reference proteome</keyword>
<dbReference type="EMBL" id="KB007890">
    <property type="protein sequence ID" value="ELR22097.1"/>
    <property type="molecule type" value="Genomic_DNA"/>
</dbReference>
<keyword evidence="1" id="KW-0812">Transmembrane</keyword>
<evidence type="ECO:0000313" key="3">
    <source>
        <dbReference type="Proteomes" id="UP000011083"/>
    </source>
</evidence>
<dbReference type="VEuPathDB" id="AmoebaDB:ACA1_158930"/>
<feature type="transmembrane region" description="Helical" evidence="1">
    <location>
        <begin position="79"/>
        <end position="99"/>
    </location>
</feature>
<organism evidence="2 3">
    <name type="scientific">Acanthamoeba castellanii (strain ATCC 30010 / Neff)</name>
    <dbReference type="NCBI Taxonomy" id="1257118"/>
    <lineage>
        <taxon>Eukaryota</taxon>
        <taxon>Amoebozoa</taxon>
        <taxon>Discosea</taxon>
        <taxon>Longamoebia</taxon>
        <taxon>Centramoebida</taxon>
        <taxon>Acanthamoebidae</taxon>
        <taxon>Acanthamoeba</taxon>
    </lineage>
</organism>
<dbReference type="GeneID" id="14923021"/>
<accession>L8HA57</accession>
<sequence length="132" mass="15097">MFEYWLAHENAVFINHIYMFLVASFTIGSIIYMRNTAHKQQPGMHKDASPRFMGLVALFFGLFICFGYFFVYMSGLGLWALPIMYVLAMCSASAIIYPIDQALMKGAFVKWVKYSGNQVTKSILPIYSTHHT</sequence>
<feature type="transmembrane region" description="Helical" evidence="1">
    <location>
        <begin position="12"/>
        <end position="32"/>
    </location>
</feature>
<gene>
    <name evidence="2" type="ORF">ACA1_158930</name>
</gene>
<keyword evidence="1" id="KW-1133">Transmembrane helix</keyword>
<protein>
    <submittedName>
        <fullName evidence="2">Uncharacterized protein</fullName>
    </submittedName>
</protein>
<keyword evidence="1" id="KW-0472">Membrane</keyword>
<evidence type="ECO:0000256" key="1">
    <source>
        <dbReference type="SAM" id="Phobius"/>
    </source>
</evidence>
<dbReference type="RefSeq" id="XP_004348555.1">
    <property type="nucleotide sequence ID" value="XM_004348505.1"/>
</dbReference>
<evidence type="ECO:0000313" key="2">
    <source>
        <dbReference type="EMBL" id="ELR22097.1"/>
    </source>
</evidence>
<dbReference type="AlphaFoldDB" id="L8HA57"/>
<feature type="transmembrane region" description="Helical" evidence="1">
    <location>
        <begin position="52"/>
        <end position="73"/>
    </location>
</feature>